<dbReference type="STRING" id="642780.SAMN04488570_1571"/>
<evidence type="ECO:0000256" key="1">
    <source>
        <dbReference type="SAM" id="MobiDB-lite"/>
    </source>
</evidence>
<evidence type="ECO:0000313" key="3">
    <source>
        <dbReference type="EMBL" id="SDS29868.1"/>
    </source>
</evidence>
<gene>
    <name evidence="3" type="ORF">SAMN04488570_1571</name>
</gene>
<sequence>MTRSSVHATRVPPRPAPADRARTLLCSASQLRLCVGDRGEEVPRHVVDTDGSLLFLAPLDSPAAVLRVAPRLPSPLVSAVAVDVASVPQADRVRGRVRLTGRLERADGSVPEPARTYLVGPDPQAAEAAMPLLRLRPERVALAWWCEDGLDAAGRAGAPVRDVPLAEYVAASPDPLVQLESAWLPHLARDHHDEARALAAHAMGGLADAVDVRPLALDRHGVVLRLYLHGRAHDVRVGFDRPVTCGCDLHDAVTALVRRAVPGHRGLSC</sequence>
<feature type="domain" description="DUF2470" evidence="2">
    <location>
        <begin position="181"/>
        <end position="255"/>
    </location>
</feature>
<dbReference type="AlphaFoldDB" id="A0A1H1R2A4"/>
<keyword evidence="4" id="KW-1185">Reference proteome</keyword>
<dbReference type="EMBL" id="LT629757">
    <property type="protein sequence ID" value="SDS29868.1"/>
    <property type="molecule type" value="Genomic_DNA"/>
</dbReference>
<dbReference type="InterPro" id="IPR037119">
    <property type="entry name" value="Haem_oxidase_HugZ-like_sf"/>
</dbReference>
<reference evidence="4" key="1">
    <citation type="submission" date="2016-10" db="EMBL/GenBank/DDBJ databases">
        <authorList>
            <person name="Varghese N."/>
            <person name="Submissions S."/>
        </authorList>
    </citation>
    <scope>NUCLEOTIDE SEQUENCE [LARGE SCALE GENOMIC DNA]</scope>
    <source>
        <strain evidence="4">DSM 22127</strain>
    </source>
</reference>
<dbReference type="Proteomes" id="UP000198859">
    <property type="component" value="Chromosome I"/>
</dbReference>
<dbReference type="InterPro" id="IPR019595">
    <property type="entry name" value="DUF2470"/>
</dbReference>
<proteinExistence type="predicted"/>
<dbReference type="SUPFAM" id="SSF50475">
    <property type="entry name" value="FMN-binding split barrel"/>
    <property type="match status" value="1"/>
</dbReference>
<organism evidence="3 4">
    <name type="scientific">Nocardioides scoriae</name>
    <dbReference type="NCBI Taxonomy" id="642780"/>
    <lineage>
        <taxon>Bacteria</taxon>
        <taxon>Bacillati</taxon>
        <taxon>Actinomycetota</taxon>
        <taxon>Actinomycetes</taxon>
        <taxon>Propionibacteriales</taxon>
        <taxon>Nocardioidaceae</taxon>
        <taxon>Nocardioides</taxon>
    </lineage>
</organism>
<dbReference type="OrthoDB" id="3821751at2"/>
<evidence type="ECO:0000313" key="4">
    <source>
        <dbReference type="Proteomes" id="UP000198859"/>
    </source>
</evidence>
<dbReference type="RefSeq" id="WP_091728096.1">
    <property type="nucleotide sequence ID" value="NZ_LT629757.1"/>
</dbReference>
<evidence type="ECO:0000259" key="2">
    <source>
        <dbReference type="Pfam" id="PF10615"/>
    </source>
</evidence>
<protein>
    <recommendedName>
        <fullName evidence="2">DUF2470 domain-containing protein</fullName>
    </recommendedName>
</protein>
<dbReference type="Gene3D" id="3.20.180.10">
    <property type="entry name" value="PNP-oxidase-like"/>
    <property type="match status" value="1"/>
</dbReference>
<accession>A0A1H1R2A4</accession>
<feature type="region of interest" description="Disordered" evidence="1">
    <location>
        <begin position="1"/>
        <end position="20"/>
    </location>
</feature>
<dbReference type="Pfam" id="PF10615">
    <property type="entry name" value="DUF2470"/>
    <property type="match status" value="1"/>
</dbReference>
<name>A0A1H1R2A4_9ACTN</name>